<dbReference type="Gene3D" id="3.20.20.80">
    <property type="entry name" value="Glycosidases"/>
    <property type="match status" value="1"/>
</dbReference>
<dbReference type="PRINTS" id="PR00131">
    <property type="entry name" value="GLHYDRLASE1"/>
</dbReference>
<dbReference type="EMBL" id="BARU01037248">
    <property type="protein sequence ID" value="GAH86158.1"/>
    <property type="molecule type" value="Genomic_DNA"/>
</dbReference>
<sequence length="205" mass="24837">DGYSIRWFLDPVFKASYPEDMKEVYKEFIDGFDFVSDGDLRKISIRNDFLGVNYYSRELIEFSQDSELKFRKIHGNFERTEMDWEIVPESLYDLIIRLRKEYTRIPIYITENGAAFNDRITKDGKVHDNKRIDYLEDHLKKVVELNQKGADIRGYFLWSLMDNFEWQRGYSKRFGIIYVNYETQERILKDSAIWYKDLIKKRIIE</sequence>
<evidence type="ECO:0000256" key="4">
    <source>
        <dbReference type="ARBA" id="ARBA00023295"/>
    </source>
</evidence>
<evidence type="ECO:0000256" key="2">
    <source>
        <dbReference type="ARBA" id="ARBA00012744"/>
    </source>
</evidence>
<dbReference type="InterPro" id="IPR001360">
    <property type="entry name" value="Glyco_hydro_1"/>
</dbReference>
<gene>
    <name evidence="5" type="ORF">S03H2_58077</name>
</gene>
<dbReference type="PANTHER" id="PTHR10353">
    <property type="entry name" value="GLYCOSYL HYDROLASE"/>
    <property type="match status" value="1"/>
</dbReference>
<dbReference type="AlphaFoldDB" id="X1KW13"/>
<proteinExistence type="inferred from homology"/>
<keyword evidence="4" id="KW-0326">Glycosidase</keyword>
<organism evidence="5">
    <name type="scientific">marine sediment metagenome</name>
    <dbReference type="NCBI Taxonomy" id="412755"/>
    <lineage>
        <taxon>unclassified sequences</taxon>
        <taxon>metagenomes</taxon>
        <taxon>ecological metagenomes</taxon>
    </lineage>
</organism>
<feature type="non-terminal residue" evidence="5">
    <location>
        <position position="1"/>
    </location>
</feature>
<name>X1KW13_9ZZZZ</name>
<protein>
    <recommendedName>
        <fullName evidence="2">beta-glucosidase</fullName>
        <ecNumber evidence="2">3.2.1.21</ecNumber>
    </recommendedName>
</protein>
<dbReference type="SUPFAM" id="SSF51445">
    <property type="entry name" value="(Trans)glycosidases"/>
    <property type="match status" value="1"/>
</dbReference>
<evidence type="ECO:0000313" key="5">
    <source>
        <dbReference type="EMBL" id="GAH86158.1"/>
    </source>
</evidence>
<dbReference type="EC" id="3.2.1.21" evidence="2"/>
<keyword evidence="3" id="KW-0378">Hydrolase</keyword>
<evidence type="ECO:0000256" key="1">
    <source>
        <dbReference type="ARBA" id="ARBA00010838"/>
    </source>
</evidence>
<dbReference type="InterPro" id="IPR018120">
    <property type="entry name" value="Glyco_hydro_1_AS"/>
</dbReference>
<dbReference type="GO" id="GO:0016052">
    <property type="term" value="P:carbohydrate catabolic process"/>
    <property type="evidence" value="ECO:0007669"/>
    <property type="project" value="TreeGrafter"/>
</dbReference>
<dbReference type="InterPro" id="IPR017853">
    <property type="entry name" value="GH"/>
</dbReference>
<reference evidence="5" key="1">
    <citation type="journal article" date="2014" name="Front. Microbiol.">
        <title>High frequency of phylogenetically diverse reductive dehalogenase-homologous genes in deep subseafloor sedimentary metagenomes.</title>
        <authorList>
            <person name="Kawai M."/>
            <person name="Futagami T."/>
            <person name="Toyoda A."/>
            <person name="Takaki Y."/>
            <person name="Nishi S."/>
            <person name="Hori S."/>
            <person name="Arai W."/>
            <person name="Tsubouchi T."/>
            <person name="Morono Y."/>
            <person name="Uchiyama I."/>
            <person name="Ito T."/>
            <person name="Fujiyama A."/>
            <person name="Inagaki F."/>
            <person name="Takami H."/>
        </authorList>
    </citation>
    <scope>NUCLEOTIDE SEQUENCE</scope>
    <source>
        <strain evidence="5">Expedition CK06-06</strain>
    </source>
</reference>
<comment type="similarity">
    <text evidence="1">Belongs to the glycosyl hydrolase 1 family.</text>
</comment>
<dbReference type="Pfam" id="PF00232">
    <property type="entry name" value="Glyco_hydro_1"/>
    <property type="match status" value="1"/>
</dbReference>
<dbReference type="PROSITE" id="PS00572">
    <property type="entry name" value="GLYCOSYL_HYDROL_F1_1"/>
    <property type="match status" value="1"/>
</dbReference>
<comment type="caution">
    <text evidence="5">The sequence shown here is derived from an EMBL/GenBank/DDBJ whole genome shotgun (WGS) entry which is preliminary data.</text>
</comment>
<dbReference type="GO" id="GO:0008422">
    <property type="term" value="F:beta-glucosidase activity"/>
    <property type="evidence" value="ECO:0007669"/>
    <property type="project" value="TreeGrafter"/>
</dbReference>
<dbReference type="GO" id="GO:0005829">
    <property type="term" value="C:cytosol"/>
    <property type="evidence" value="ECO:0007669"/>
    <property type="project" value="TreeGrafter"/>
</dbReference>
<accession>X1KW13</accession>
<evidence type="ECO:0000256" key="3">
    <source>
        <dbReference type="ARBA" id="ARBA00022801"/>
    </source>
</evidence>
<dbReference type="PANTHER" id="PTHR10353:SF36">
    <property type="entry name" value="LP05116P"/>
    <property type="match status" value="1"/>
</dbReference>